<dbReference type="EMBL" id="JASJQH010000230">
    <property type="protein sequence ID" value="KAK9765741.1"/>
    <property type="molecule type" value="Genomic_DNA"/>
</dbReference>
<dbReference type="SUPFAM" id="SSF49562">
    <property type="entry name" value="C2 domain (Calcium/lipid-binding domain, CaLB)"/>
    <property type="match status" value="1"/>
</dbReference>
<dbReference type="PANTHER" id="PTHR10857">
    <property type="entry name" value="COPINE"/>
    <property type="match status" value="1"/>
</dbReference>
<dbReference type="InterPro" id="IPR000008">
    <property type="entry name" value="C2_dom"/>
</dbReference>
<evidence type="ECO:0000259" key="1">
    <source>
        <dbReference type="PROSITE" id="PS50004"/>
    </source>
</evidence>
<accession>A0ABR2WW92</accession>
<dbReference type="Pfam" id="PF00168">
    <property type="entry name" value="C2"/>
    <property type="match status" value="1"/>
</dbReference>
<dbReference type="PROSITE" id="PS50004">
    <property type="entry name" value="C2"/>
    <property type="match status" value="1"/>
</dbReference>
<proteinExistence type="predicted"/>
<dbReference type="Gene3D" id="2.60.40.150">
    <property type="entry name" value="C2 domain"/>
    <property type="match status" value="1"/>
</dbReference>
<evidence type="ECO:0000313" key="3">
    <source>
        <dbReference type="Proteomes" id="UP001479436"/>
    </source>
</evidence>
<comment type="caution">
    <text evidence="2">The sequence shown here is derived from an EMBL/GenBank/DDBJ whole genome shotgun (WGS) entry which is preliminary data.</text>
</comment>
<dbReference type="InterPro" id="IPR045052">
    <property type="entry name" value="Copine"/>
</dbReference>
<gene>
    <name evidence="2" type="ORF">K7432_005677</name>
</gene>
<dbReference type="Proteomes" id="UP001479436">
    <property type="component" value="Unassembled WGS sequence"/>
</dbReference>
<sequence length="270" mass="31160">MSDETRNTFFELRVECQKLPKLDFFSESDPVVILSLRNDTRQITWLEFGRTEVIQDSPNPRFTKCFILGGKETHLRFDVFDIDSDSDNMDEHDYIGFLETNLQDILWAKNKTLSEHLINPERDFSGTITLMVDEIVDTPENITFQFAVQNIEAQANSLFFEINRRRKDGHLAVVYRSKPCPKSSNIIWDPFNISLGTLCYGDSYQDFVVEIFSFNKSGDHTSIGTAKSSIIELKNITDATSRFLDIVGEWKEDETESTGYLFVKEMAMRP</sequence>
<dbReference type="PANTHER" id="PTHR10857:SF106">
    <property type="entry name" value="C2 DOMAIN-CONTAINING PROTEIN"/>
    <property type="match status" value="1"/>
</dbReference>
<dbReference type="InterPro" id="IPR035892">
    <property type="entry name" value="C2_domain_sf"/>
</dbReference>
<feature type="domain" description="C2" evidence="1">
    <location>
        <begin position="1"/>
        <end position="115"/>
    </location>
</feature>
<dbReference type="CDD" id="cd04048">
    <property type="entry name" value="C2A_Copine"/>
    <property type="match status" value="1"/>
</dbReference>
<keyword evidence="3" id="KW-1185">Reference proteome</keyword>
<evidence type="ECO:0000313" key="2">
    <source>
        <dbReference type="EMBL" id="KAK9765741.1"/>
    </source>
</evidence>
<organism evidence="2 3">
    <name type="scientific">Basidiobolus ranarum</name>
    <dbReference type="NCBI Taxonomy" id="34480"/>
    <lineage>
        <taxon>Eukaryota</taxon>
        <taxon>Fungi</taxon>
        <taxon>Fungi incertae sedis</taxon>
        <taxon>Zoopagomycota</taxon>
        <taxon>Entomophthoromycotina</taxon>
        <taxon>Basidiobolomycetes</taxon>
        <taxon>Basidiobolales</taxon>
        <taxon>Basidiobolaceae</taxon>
        <taxon>Basidiobolus</taxon>
    </lineage>
</organism>
<protein>
    <recommendedName>
        <fullName evidence="1">C2 domain-containing protein</fullName>
    </recommendedName>
</protein>
<dbReference type="SMART" id="SM00239">
    <property type="entry name" value="C2"/>
    <property type="match status" value="2"/>
</dbReference>
<name>A0ABR2WW92_9FUNG</name>
<reference evidence="2 3" key="1">
    <citation type="submission" date="2023-04" db="EMBL/GenBank/DDBJ databases">
        <title>Genome of Basidiobolus ranarum AG-B5.</title>
        <authorList>
            <person name="Stajich J.E."/>
            <person name="Carter-House D."/>
            <person name="Gryganskyi A."/>
        </authorList>
    </citation>
    <scope>NUCLEOTIDE SEQUENCE [LARGE SCALE GENOMIC DNA]</scope>
    <source>
        <strain evidence="2 3">AG-B5</strain>
    </source>
</reference>